<evidence type="ECO:0000313" key="2">
    <source>
        <dbReference type="Proteomes" id="UP000075682"/>
    </source>
</evidence>
<dbReference type="Proteomes" id="UP000075682">
    <property type="component" value="Unassembled WGS sequence"/>
</dbReference>
<evidence type="ECO:0000313" key="1">
    <source>
        <dbReference type="EMBL" id="KXV38155.1"/>
    </source>
</evidence>
<accession>A0AAW3QY62</accession>
<organism evidence="1 2">
    <name type="scientific">Gluconobacter albidus</name>
    <dbReference type="NCBI Taxonomy" id="318683"/>
    <lineage>
        <taxon>Bacteria</taxon>
        <taxon>Pseudomonadati</taxon>
        <taxon>Pseudomonadota</taxon>
        <taxon>Alphaproteobacteria</taxon>
        <taxon>Acetobacterales</taxon>
        <taxon>Acetobacteraceae</taxon>
        <taxon>Gluconobacter</taxon>
    </lineage>
</organism>
<name>A0AAW3QY62_9PROT</name>
<dbReference type="EMBL" id="LHZN01000128">
    <property type="protein sequence ID" value="KXV38155.1"/>
    <property type="molecule type" value="Genomic_DNA"/>
</dbReference>
<proteinExistence type="predicted"/>
<gene>
    <name evidence="1" type="ORF">AD941_07505</name>
</gene>
<comment type="caution">
    <text evidence="1">The sequence shown here is derived from an EMBL/GenBank/DDBJ whole genome shotgun (WGS) entry which is preliminary data.</text>
</comment>
<dbReference type="AlphaFoldDB" id="A0AAW3QY62"/>
<evidence type="ECO:0008006" key="3">
    <source>
        <dbReference type="Google" id="ProtNLM"/>
    </source>
</evidence>
<sequence>MRILCEILRTDLASARIFRHIATVLHRDLSMGTIRTHGSRVFWCPDFKDVAMRRFNQTQGILNHGNA</sequence>
<reference evidence="1 2" key="1">
    <citation type="submission" date="2015-06" db="EMBL/GenBank/DDBJ databases">
        <title>Improved classification and identification of acetic acid bacteria using matrix-assisted laser desorption/ionization time-of-flight mass spectrometry; Gluconobacter nephelii and Gluconobacter uchimurae are later heterotypic synonyms of Gluconobacter japonicus and Gluconobacter oxydans, respectively.</title>
        <authorList>
            <person name="Li L."/>
            <person name="Cleenwerck I."/>
            <person name="De Vuyst L."/>
            <person name="Vandamme P."/>
        </authorList>
    </citation>
    <scope>NUCLEOTIDE SEQUENCE [LARGE SCALE GENOMIC DNA]</scope>
    <source>
        <strain evidence="1 2">LMG 1356</strain>
    </source>
</reference>
<protein>
    <recommendedName>
        <fullName evidence="3">Transposase</fullName>
    </recommendedName>
</protein>